<dbReference type="AlphaFoldDB" id="A0A840N9A8"/>
<evidence type="ECO:0000256" key="1">
    <source>
        <dbReference type="SAM" id="MobiDB-lite"/>
    </source>
</evidence>
<evidence type="ECO:0000313" key="4">
    <source>
        <dbReference type="Proteomes" id="UP000521227"/>
    </source>
</evidence>
<proteinExistence type="predicted"/>
<accession>A0A840N9A8</accession>
<name>A0A840N9A8_9BRAD</name>
<feature type="region of interest" description="Disordered" evidence="1">
    <location>
        <begin position="62"/>
        <end position="83"/>
    </location>
</feature>
<reference evidence="3 4" key="1">
    <citation type="submission" date="2020-08" db="EMBL/GenBank/DDBJ databases">
        <title>Genomic Encyclopedia of Type Strains, Phase IV (KMG-IV): sequencing the most valuable type-strain genomes for metagenomic binning, comparative biology and taxonomic classification.</title>
        <authorList>
            <person name="Goeker M."/>
        </authorList>
    </citation>
    <scope>NUCLEOTIDE SEQUENCE [LARGE SCALE GENOMIC DNA]</scope>
    <source>
        <strain evidence="3 4">DSM 17498</strain>
    </source>
</reference>
<comment type="caution">
    <text evidence="3">The sequence shown here is derived from an EMBL/GenBank/DDBJ whole genome shotgun (WGS) entry which is preliminary data.</text>
</comment>
<gene>
    <name evidence="3" type="ORF">HNQ36_003277</name>
</gene>
<dbReference type="Pfam" id="PF24698">
    <property type="entry name" value="DUF7662"/>
    <property type="match status" value="1"/>
</dbReference>
<evidence type="ECO:0000313" key="3">
    <source>
        <dbReference type="EMBL" id="MBB5053286.1"/>
    </source>
</evidence>
<dbReference type="InterPro" id="IPR056079">
    <property type="entry name" value="DUF7662"/>
</dbReference>
<dbReference type="Proteomes" id="UP000521227">
    <property type="component" value="Unassembled WGS sequence"/>
</dbReference>
<protein>
    <recommendedName>
        <fullName evidence="2">DUF7662 domain-containing protein</fullName>
    </recommendedName>
</protein>
<sequence length="107" mass="12628">MRRTYRLARRLTTQWSAGLSDYDPLREHLSHQTKVEFILSLEEIEDILGFALPRASQRASWWEKERNPENARPQRDAIRDGGYEATRLADGKGVRFRRLSAGRYRPR</sequence>
<organism evidence="3 4">
    <name type="scientific">Afipia massiliensis</name>
    <dbReference type="NCBI Taxonomy" id="211460"/>
    <lineage>
        <taxon>Bacteria</taxon>
        <taxon>Pseudomonadati</taxon>
        <taxon>Pseudomonadota</taxon>
        <taxon>Alphaproteobacteria</taxon>
        <taxon>Hyphomicrobiales</taxon>
        <taxon>Nitrobacteraceae</taxon>
        <taxon>Afipia</taxon>
    </lineage>
</organism>
<feature type="domain" description="DUF7662" evidence="2">
    <location>
        <begin position="22"/>
        <end position="98"/>
    </location>
</feature>
<dbReference type="EMBL" id="JACHIJ010000004">
    <property type="protein sequence ID" value="MBB5053286.1"/>
    <property type="molecule type" value="Genomic_DNA"/>
</dbReference>
<evidence type="ECO:0000259" key="2">
    <source>
        <dbReference type="Pfam" id="PF24698"/>
    </source>
</evidence>